<dbReference type="OrthoDB" id="5118533at2"/>
<dbReference type="AlphaFoldDB" id="A0A428Z057"/>
<dbReference type="EMBL" id="QHKI01000040">
    <property type="protein sequence ID" value="RSM77624.1"/>
    <property type="molecule type" value="Genomic_DNA"/>
</dbReference>
<sequence length="149" mass="16119">MRRGTYRRCARAGFLFSKAAARLLPERGISSDVRRAGVSPSLEDLAALRRRVAEISVSVTAPRKVVTVTVGQHGQITDLQFPSSAYLGLTPADLATTVMRTLRQAQAQARERVATLLAPVVPPHFDLTGPIPGETDEPDESGIFRKLIG</sequence>
<gene>
    <name evidence="2" type="ORF">DMH04_34470</name>
</gene>
<evidence type="ECO:0000256" key="1">
    <source>
        <dbReference type="SAM" id="MobiDB-lite"/>
    </source>
</evidence>
<feature type="region of interest" description="Disordered" evidence="1">
    <location>
        <begin position="127"/>
        <end position="149"/>
    </location>
</feature>
<evidence type="ECO:0000313" key="3">
    <source>
        <dbReference type="Proteomes" id="UP000287547"/>
    </source>
</evidence>
<dbReference type="Gene3D" id="3.30.1310.10">
    <property type="entry name" value="Nucleoid-associated protein YbaB-like domain"/>
    <property type="match status" value="1"/>
</dbReference>
<accession>A0A428Z057</accession>
<dbReference type="InterPro" id="IPR036894">
    <property type="entry name" value="YbaB-like_sf"/>
</dbReference>
<name>A0A428Z057_KIBAR</name>
<organism evidence="2 3">
    <name type="scientific">Kibdelosporangium aridum</name>
    <dbReference type="NCBI Taxonomy" id="2030"/>
    <lineage>
        <taxon>Bacteria</taxon>
        <taxon>Bacillati</taxon>
        <taxon>Actinomycetota</taxon>
        <taxon>Actinomycetes</taxon>
        <taxon>Pseudonocardiales</taxon>
        <taxon>Pseudonocardiaceae</taxon>
        <taxon>Kibdelosporangium</taxon>
    </lineage>
</organism>
<reference evidence="2 3" key="1">
    <citation type="submission" date="2018-05" db="EMBL/GenBank/DDBJ databases">
        <title>Evolution of GPA BGCs.</title>
        <authorList>
            <person name="Waglechner N."/>
            <person name="Wright G.D."/>
        </authorList>
    </citation>
    <scope>NUCLEOTIDE SEQUENCE [LARGE SCALE GENOMIC DNA]</scope>
    <source>
        <strain evidence="2 3">A82846</strain>
    </source>
</reference>
<evidence type="ECO:0000313" key="2">
    <source>
        <dbReference type="EMBL" id="RSM77624.1"/>
    </source>
</evidence>
<protein>
    <recommendedName>
        <fullName evidence="4">YbaB/EbfC DNA-binding family protein</fullName>
    </recommendedName>
</protein>
<comment type="caution">
    <text evidence="2">The sequence shown here is derived from an EMBL/GenBank/DDBJ whole genome shotgun (WGS) entry which is preliminary data.</text>
</comment>
<evidence type="ECO:0008006" key="4">
    <source>
        <dbReference type="Google" id="ProtNLM"/>
    </source>
</evidence>
<dbReference type="Proteomes" id="UP000287547">
    <property type="component" value="Unassembled WGS sequence"/>
</dbReference>
<dbReference type="InterPro" id="IPR004401">
    <property type="entry name" value="YbaB/EbfC"/>
</dbReference>
<proteinExistence type="predicted"/>
<dbReference type="Pfam" id="PF02575">
    <property type="entry name" value="YbaB_DNA_bd"/>
    <property type="match status" value="1"/>
</dbReference>
<dbReference type="GO" id="GO:0003677">
    <property type="term" value="F:DNA binding"/>
    <property type="evidence" value="ECO:0007669"/>
    <property type="project" value="InterPro"/>
</dbReference>